<reference evidence="1 2" key="1">
    <citation type="journal article" date="2020" name="Biotechnol. Biofuels">
        <title>New insights from the biogas microbiome by comprehensive genome-resolved metagenomics of nearly 1600 species originating from multiple anaerobic digesters.</title>
        <authorList>
            <person name="Campanaro S."/>
            <person name="Treu L."/>
            <person name="Rodriguez-R L.M."/>
            <person name="Kovalovszki A."/>
            <person name="Ziels R.M."/>
            <person name="Maus I."/>
            <person name="Zhu X."/>
            <person name="Kougias P.G."/>
            <person name="Basile A."/>
            <person name="Luo G."/>
            <person name="Schluter A."/>
            <person name="Konstantinidis K.T."/>
            <person name="Angelidaki I."/>
        </authorList>
    </citation>
    <scope>NUCLEOTIDE SEQUENCE [LARGE SCALE GENOMIC DNA]</scope>
    <source>
        <strain evidence="1">AS27yjCOA_61</strain>
    </source>
</reference>
<sequence>MEKIEIQEHKKLRLVNVLTKELRGVLLENLDEEIQKFTNFLDVTKIQTKGPLITKTIGTQISETGEISLDYDIYIQTVRELNFQGYAFYPELVAENCLFAHFEGTQEEFNFVDAKLSLYIWENDLIARGEQYMIHLEQNEKWMMTDVFKPVEKMNETL</sequence>
<organism evidence="1 2">
    <name type="scientific">Pseudolactococcus chungangensis</name>
    <dbReference type="NCBI Taxonomy" id="451457"/>
    <lineage>
        <taxon>Bacteria</taxon>
        <taxon>Bacillati</taxon>
        <taxon>Bacillota</taxon>
        <taxon>Bacilli</taxon>
        <taxon>Lactobacillales</taxon>
        <taxon>Streptococcaceae</taxon>
        <taxon>Pseudolactococcus</taxon>
    </lineage>
</organism>
<comment type="caution">
    <text evidence="1">The sequence shown here is derived from an EMBL/GenBank/DDBJ whole genome shotgun (WGS) entry which is preliminary data.</text>
</comment>
<evidence type="ECO:0000313" key="2">
    <source>
        <dbReference type="Proteomes" id="UP000559962"/>
    </source>
</evidence>
<dbReference type="Proteomes" id="UP000559962">
    <property type="component" value="Unassembled WGS sequence"/>
</dbReference>
<protein>
    <submittedName>
        <fullName evidence="1">AraC family transcriptional regulator</fullName>
    </submittedName>
</protein>
<name>A0A847J489_9LACT</name>
<evidence type="ECO:0000313" key="1">
    <source>
        <dbReference type="EMBL" id="NLH34994.1"/>
    </source>
</evidence>
<dbReference type="EMBL" id="JAAYVO010000038">
    <property type="protein sequence ID" value="NLH34994.1"/>
    <property type="molecule type" value="Genomic_DNA"/>
</dbReference>
<accession>A0A847J489</accession>
<dbReference type="AlphaFoldDB" id="A0A847J489"/>
<proteinExistence type="predicted"/>
<gene>
    <name evidence="1" type="ORF">GX453_03040</name>
</gene>